<keyword evidence="13 16" id="KW-0173">Coenzyme A biosynthesis</keyword>
<evidence type="ECO:0000256" key="4">
    <source>
        <dbReference type="ARBA" id="ARBA00005225"/>
    </source>
</evidence>
<feature type="binding site" evidence="16">
    <location>
        <position position="116"/>
    </location>
    <ligand>
        <name>ATP</name>
        <dbReference type="ChEBI" id="CHEBI:30616"/>
    </ligand>
</feature>
<evidence type="ECO:0000256" key="15">
    <source>
        <dbReference type="ARBA" id="ARBA00040883"/>
    </source>
</evidence>
<evidence type="ECO:0000256" key="14">
    <source>
        <dbReference type="ARBA" id="ARBA00038036"/>
    </source>
</evidence>
<keyword evidence="10 16" id="KW-0418">Kinase</keyword>
<dbReference type="Pfam" id="PF03309">
    <property type="entry name" value="Pan_kinase"/>
    <property type="match status" value="1"/>
</dbReference>
<dbReference type="SUPFAM" id="SSF53067">
    <property type="entry name" value="Actin-like ATPase domain"/>
    <property type="match status" value="2"/>
</dbReference>
<feature type="binding site" evidence="16">
    <location>
        <position position="83"/>
    </location>
    <ligand>
        <name>substrate</name>
    </ligand>
</feature>
<feature type="binding site" evidence="16">
    <location>
        <position position="113"/>
    </location>
    <ligand>
        <name>K(+)</name>
        <dbReference type="ChEBI" id="CHEBI:29103"/>
    </ligand>
</feature>
<evidence type="ECO:0000256" key="9">
    <source>
        <dbReference type="ARBA" id="ARBA00022741"/>
    </source>
</evidence>
<dbReference type="Proteomes" id="UP001403385">
    <property type="component" value="Unassembled WGS sequence"/>
</dbReference>
<evidence type="ECO:0000256" key="10">
    <source>
        <dbReference type="ARBA" id="ARBA00022777"/>
    </source>
</evidence>
<sequence>MNAAIDLGNTHCKIGIFDGDQLIDQLSTSHLKDVRKVLLQHDVQHVILSKVGHYTPNFLEELTSSFQLILLDHQTHLPIRIRYKTPSTLGADRIAAVVGAYRLYPGATNLVIDLGTCITYDVVDAEGTYQGGGISPGIHMRFQALHHFTAGLPSLSTPDPEAPFVGASTEECIQAGVLHGVWFEIEGFIEKYSQLFGGINVVLCGGDSIFFESKLKPHIFVNRNLTMWGLNRILLNNVCEE</sequence>
<reference evidence="17 18" key="1">
    <citation type="submission" date="2024-04" db="EMBL/GenBank/DDBJ databases">
        <title>Novel genus in family Flammeovirgaceae.</title>
        <authorList>
            <person name="Nguyen T.H."/>
            <person name="Vuong T.Q."/>
            <person name="Le H."/>
            <person name="Kim S.-G."/>
        </authorList>
    </citation>
    <scope>NUCLEOTIDE SEQUENCE [LARGE SCALE GENOMIC DNA]</scope>
    <source>
        <strain evidence="17 18">JCM 23209</strain>
    </source>
</reference>
<comment type="catalytic activity">
    <reaction evidence="1 16">
        <text>(R)-pantothenate + ATP = (R)-4'-phosphopantothenate + ADP + H(+)</text>
        <dbReference type="Rhea" id="RHEA:16373"/>
        <dbReference type="ChEBI" id="CHEBI:10986"/>
        <dbReference type="ChEBI" id="CHEBI:15378"/>
        <dbReference type="ChEBI" id="CHEBI:29032"/>
        <dbReference type="ChEBI" id="CHEBI:30616"/>
        <dbReference type="ChEBI" id="CHEBI:456216"/>
        <dbReference type="EC" id="2.7.1.33"/>
    </reaction>
</comment>
<keyword evidence="18" id="KW-1185">Reference proteome</keyword>
<evidence type="ECO:0000256" key="13">
    <source>
        <dbReference type="ARBA" id="ARBA00022993"/>
    </source>
</evidence>
<keyword evidence="7 16" id="KW-0963">Cytoplasm</keyword>
<comment type="function">
    <text evidence="16">Catalyzes the phosphorylation of pantothenate (Pan), the first step in CoA biosynthesis.</text>
</comment>
<dbReference type="GO" id="GO:0005524">
    <property type="term" value="F:ATP binding"/>
    <property type="evidence" value="ECO:0007669"/>
    <property type="project" value="UniProtKB-UniRule"/>
</dbReference>
<keyword evidence="12 16" id="KW-0630">Potassium</keyword>
<gene>
    <name evidence="16" type="primary">coaX</name>
    <name evidence="17" type="ORF">AAG747_02395</name>
</gene>
<evidence type="ECO:0000256" key="8">
    <source>
        <dbReference type="ARBA" id="ARBA00022679"/>
    </source>
</evidence>
<evidence type="ECO:0000256" key="2">
    <source>
        <dbReference type="ARBA" id="ARBA00001958"/>
    </source>
</evidence>
<dbReference type="CDD" id="cd24015">
    <property type="entry name" value="ASKHA_NBD_PanK-III"/>
    <property type="match status" value="1"/>
</dbReference>
<feature type="active site" description="Proton acceptor" evidence="16">
    <location>
        <position position="92"/>
    </location>
</feature>
<dbReference type="GO" id="GO:0004594">
    <property type="term" value="F:pantothenate kinase activity"/>
    <property type="evidence" value="ECO:0007669"/>
    <property type="project" value="UniProtKB-UniRule"/>
</dbReference>
<keyword evidence="9 16" id="KW-0547">Nucleotide-binding</keyword>
<protein>
    <recommendedName>
        <fullName evidence="15 16">Type III pantothenate kinase</fullName>
        <ecNumber evidence="6 16">2.7.1.33</ecNumber>
    </recommendedName>
    <alternativeName>
        <fullName evidence="16">PanK-III</fullName>
    </alternativeName>
    <alternativeName>
        <fullName evidence="16">Pantothenic acid kinase</fullName>
    </alternativeName>
</protein>
<feature type="binding site" evidence="16">
    <location>
        <begin position="90"/>
        <end position="93"/>
    </location>
    <ligand>
        <name>substrate</name>
    </ligand>
</feature>
<evidence type="ECO:0000256" key="5">
    <source>
        <dbReference type="ARBA" id="ARBA00011738"/>
    </source>
</evidence>
<comment type="cofactor">
    <cofactor evidence="2">
        <name>K(+)</name>
        <dbReference type="ChEBI" id="CHEBI:29103"/>
    </cofactor>
</comment>
<keyword evidence="11 16" id="KW-0067">ATP-binding</keyword>
<evidence type="ECO:0000256" key="11">
    <source>
        <dbReference type="ARBA" id="ARBA00022840"/>
    </source>
</evidence>
<proteinExistence type="inferred from homology"/>
<comment type="pathway">
    <text evidence="4 16">Cofactor biosynthesis; coenzyme A biosynthesis; CoA from (R)-pantothenate: step 1/5.</text>
</comment>
<evidence type="ECO:0000256" key="3">
    <source>
        <dbReference type="ARBA" id="ARBA00004496"/>
    </source>
</evidence>
<dbReference type="RefSeq" id="WP_346819522.1">
    <property type="nucleotide sequence ID" value="NZ_JBDKWZ010000001.1"/>
</dbReference>
<dbReference type="AlphaFoldDB" id="A0AAW9S4S1"/>
<comment type="cofactor">
    <cofactor evidence="16">
        <name>NH4(+)</name>
        <dbReference type="ChEBI" id="CHEBI:28938"/>
    </cofactor>
    <cofactor evidence="16">
        <name>K(+)</name>
        <dbReference type="ChEBI" id="CHEBI:29103"/>
    </cofactor>
    <text evidence="16">A monovalent cation. Ammonium or potassium.</text>
</comment>
<dbReference type="GO" id="GO:0046872">
    <property type="term" value="F:metal ion binding"/>
    <property type="evidence" value="ECO:0007669"/>
    <property type="project" value="UniProtKB-KW"/>
</dbReference>
<keyword evidence="16" id="KW-0479">Metal-binding</keyword>
<dbReference type="EMBL" id="JBDKWZ010000001">
    <property type="protein sequence ID" value="MEN7546740.1"/>
    <property type="molecule type" value="Genomic_DNA"/>
</dbReference>
<dbReference type="PANTHER" id="PTHR34265:SF1">
    <property type="entry name" value="TYPE III PANTOTHENATE KINASE"/>
    <property type="match status" value="1"/>
</dbReference>
<evidence type="ECO:0000256" key="12">
    <source>
        <dbReference type="ARBA" id="ARBA00022958"/>
    </source>
</evidence>
<comment type="subcellular location">
    <subcellularLocation>
        <location evidence="3 16">Cytoplasm</location>
    </subcellularLocation>
</comment>
<comment type="subunit">
    <text evidence="5 16">Homodimer.</text>
</comment>
<evidence type="ECO:0000256" key="16">
    <source>
        <dbReference type="HAMAP-Rule" id="MF_01274"/>
    </source>
</evidence>
<feature type="binding site" evidence="16">
    <location>
        <position position="169"/>
    </location>
    <ligand>
        <name>substrate</name>
    </ligand>
</feature>
<dbReference type="GO" id="GO:0005737">
    <property type="term" value="C:cytoplasm"/>
    <property type="evidence" value="ECO:0007669"/>
    <property type="project" value="UniProtKB-SubCell"/>
</dbReference>
<evidence type="ECO:0000313" key="17">
    <source>
        <dbReference type="EMBL" id="MEN7546740.1"/>
    </source>
</evidence>
<evidence type="ECO:0000256" key="7">
    <source>
        <dbReference type="ARBA" id="ARBA00022490"/>
    </source>
</evidence>
<comment type="similarity">
    <text evidence="14 16">Belongs to the type III pantothenate kinase family.</text>
</comment>
<dbReference type="InterPro" id="IPR043129">
    <property type="entry name" value="ATPase_NBD"/>
</dbReference>
<name>A0AAW9S4S1_9BACT</name>
<dbReference type="HAMAP" id="MF_01274">
    <property type="entry name" value="Pantothen_kinase_3"/>
    <property type="match status" value="1"/>
</dbReference>
<dbReference type="GO" id="GO:0015937">
    <property type="term" value="P:coenzyme A biosynthetic process"/>
    <property type="evidence" value="ECO:0007669"/>
    <property type="project" value="UniProtKB-UniRule"/>
</dbReference>
<accession>A0AAW9S4S1</accession>
<evidence type="ECO:0000256" key="1">
    <source>
        <dbReference type="ARBA" id="ARBA00001206"/>
    </source>
</evidence>
<dbReference type="InterPro" id="IPR004619">
    <property type="entry name" value="Type_III_PanK"/>
</dbReference>
<comment type="caution">
    <text evidence="17">The sequence shown here is derived from an EMBL/GenBank/DDBJ whole genome shotgun (WGS) entry which is preliminary data.</text>
</comment>
<dbReference type="NCBIfam" id="TIGR00671">
    <property type="entry name" value="baf"/>
    <property type="match status" value="1"/>
</dbReference>
<evidence type="ECO:0000313" key="18">
    <source>
        <dbReference type="Proteomes" id="UP001403385"/>
    </source>
</evidence>
<dbReference type="Gene3D" id="3.30.420.40">
    <property type="match status" value="2"/>
</dbReference>
<evidence type="ECO:0000256" key="6">
    <source>
        <dbReference type="ARBA" id="ARBA00012102"/>
    </source>
</evidence>
<dbReference type="EC" id="2.7.1.33" evidence="6 16"/>
<dbReference type="PANTHER" id="PTHR34265">
    <property type="entry name" value="TYPE III PANTOTHENATE KINASE"/>
    <property type="match status" value="1"/>
</dbReference>
<feature type="binding site" evidence="16">
    <location>
        <begin position="6"/>
        <end position="13"/>
    </location>
    <ligand>
        <name>ATP</name>
        <dbReference type="ChEBI" id="CHEBI:30616"/>
    </ligand>
</feature>
<keyword evidence="8 16" id="KW-0808">Transferase</keyword>
<organism evidence="17 18">
    <name type="scientific">Rapidithrix thailandica</name>
    <dbReference type="NCBI Taxonomy" id="413964"/>
    <lineage>
        <taxon>Bacteria</taxon>
        <taxon>Pseudomonadati</taxon>
        <taxon>Bacteroidota</taxon>
        <taxon>Cytophagia</taxon>
        <taxon>Cytophagales</taxon>
        <taxon>Flammeovirgaceae</taxon>
        <taxon>Rapidithrix</taxon>
    </lineage>
</organism>